<dbReference type="Gene3D" id="3.40.50.2300">
    <property type="match status" value="1"/>
</dbReference>
<dbReference type="Gene3D" id="1.20.120.160">
    <property type="entry name" value="HPT domain"/>
    <property type="match status" value="1"/>
</dbReference>
<evidence type="ECO:0000259" key="16">
    <source>
        <dbReference type="PROSITE" id="PS50109"/>
    </source>
</evidence>
<dbReference type="SUPFAM" id="SSF52172">
    <property type="entry name" value="CheY-like"/>
    <property type="match status" value="1"/>
</dbReference>
<comment type="caution">
    <text evidence="19">The sequence shown here is derived from an EMBL/GenBank/DDBJ whole genome shotgun (WGS) entry which is preliminary data.</text>
</comment>
<dbReference type="FunFam" id="1.10.287.130:FF:000004">
    <property type="entry name" value="Ethylene receptor 1"/>
    <property type="match status" value="1"/>
</dbReference>
<dbReference type="InterPro" id="IPR008207">
    <property type="entry name" value="Sig_transdc_His_kin_Hpt_dom"/>
</dbReference>
<evidence type="ECO:0000256" key="2">
    <source>
        <dbReference type="ARBA" id="ARBA00004651"/>
    </source>
</evidence>
<keyword evidence="13" id="KW-0472">Membrane</keyword>
<evidence type="ECO:0000256" key="8">
    <source>
        <dbReference type="ARBA" id="ARBA00022741"/>
    </source>
</evidence>
<dbReference type="EC" id="2.7.13.3" evidence="3"/>
<evidence type="ECO:0000256" key="12">
    <source>
        <dbReference type="ARBA" id="ARBA00023012"/>
    </source>
</evidence>
<evidence type="ECO:0000313" key="20">
    <source>
        <dbReference type="Proteomes" id="UP000317901"/>
    </source>
</evidence>
<dbReference type="GO" id="GO:0000155">
    <property type="term" value="F:phosphorelay sensor kinase activity"/>
    <property type="evidence" value="ECO:0007669"/>
    <property type="project" value="InterPro"/>
</dbReference>
<dbReference type="AlphaFoldDB" id="A0A5C5PRT3"/>
<evidence type="ECO:0000313" key="19">
    <source>
        <dbReference type="EMBL" id="TWR80749.1"/>
    </source>
</evidence>
<evidence type="ECO:0000259" key="18">
    <source>
        <dbReference type="PROSITE" id="PS50894"/>
    </source>
</evidence>
<dbReference type="SUPFAM" id="SSF47384">
    <property type="entry name" value="Homodimeric domain of signal transducing histidine kinase"/>
    <property type="match status" value="1"/>
</dbReference>
<evidence type="ECO:0000256" key="13">
    <source>
        <dbReference type="ARBA" id="ARBA00023136"/>
    </source>
</evidence>
<dbReference type="Gene3D" id="3.30.565.10">
    <property type="entry name" value="Histidine kinase-like ATPase, C-terminal domain"/>
    <property type="match status" value="1"/>
</dbReference>
<evidence type="ECO:0000256" key="14">
    <source>
        <dbReference type="PROSITE-ProRule" id="PRU00110"/>
    </source>
</evidence>
<dbReference type="Proteomes" id="UP000317901">
    <property type="component" value="Unassembled WGS sequence"/>
</dbReference>
<keyword evidence="8" id="KW-0547">Nucleotide-binding</keyword>
<accession>A0A5C5PRT3</accession>
<dbReference type="SMART" id="SM00388">
    <property type="entry name" value="HisKA"/>
    <property type="match status" value="1"/>
</dbReference>
<dbReference type="GO" id="GO:0005524">
    <property type="term" value="F:ATP binding"/>
    <property type="evidence" value="ECO:0007669"/>
    <property type="project" value="UniProtKB-KW"/>
</dbReference>
<evidence type="ECO:0000256" key="1">
    <source>
        <dbReference type="ARBA" id="ARBA00000085"/>
    </source>
</evidence>
<evidence type="ECO:0000256" key="9">
    <source>
        <dbReference type="ARBA" id="ARBA00022777"/>
    </source>
</evidence>
<comment type="catalytic activity">
    <reaction evidence="1">
        <text>ATP + protein L-histidine = ADP + protein N-phospho-L-histidine.</text>
        <dbReference type="EC" id="2.7.13.3"/>
    </reaction>
</comment>
<keyword evidence="5 15" id="KW-0597">Phosphoprotein</keyword>
<feature type="domain" description="Histidine kinase" evidence="16">
    <location>
        <begin position="106"/>
        <end position="325"/>
    </location>
</feature>
<dbReference type="PRINTS" id="PR00344">
    <property type="entry name" value="BCTRLSENSOR"/>
</dbReference>
<dbReference type="InterPro" id="IPR036097">
    <property type="entry name" value="HisK_dim/P_sf"/>
</dbReference>
<evidence type="ECO:0000256" key="7">
    <source>
        <dbReference type="ARBA" id="ARBA00022692"/>
    </source>
</evidence>
<dbReference type="Pfam" id="PF01627">
    <property type="entry name" value="Hpt"/>
    <property type="match status" value="1"/>
</dbReference>
<dbReference type="Pfam" id="PF02518">
    <property type="entry name" value="HATPase_c"/>
    <property type="match status" value="1"/>
</dbReference>
<dbReference type="InterPro" id="IPR004358">
    <property type="entry name" value="Sig_transdc_His_kin-like_C"/>
</dbReference>
<dbReference type="InterPro" id="IPR003661">
    <property type="entry name" value="HisK_dim/P_dom"/>
</dbReference>
<dbReference type="InterPro" id="IPR036641">
    <property type="entry name" value="HPT_dom_sf"/>
</dbReference>
<dbReference type="PANTHER" id="PTHR45339:SF1">
    <property type="entry name" value="HYBRID SIGNAL TRANSDUCTION HISTIDINE KINASE J"/>
    <property type="match status" value="1"/>
</dbReference>
<feature type="modified residue" description="4-aspartylphosphate" evidence="15">
    <location>
        <position position="505"/>
    </location>
</feature>
<dbReference type="OrthoDB" id="9770795at2"/>
<evidence type="ECO:0000256" key="6">
    <source>
        <dbReference type="ARBA" id="ARBA00022679"/>
    </source>
</evidence>
<proteinExistence type="predicted"/>
<organism evidence="19 20">
    <name type="scientific">Pseudomonas saxonica</name>
    <dbReference type="NCBI Taxonomy" id="2600598"/>
    <lineage>
        <taxon>Bacteria</taxon>
        <taxon>Pseudomonadati</taxon>
        <taxon>Pseudomonadota</taxon>
        <taxon>Gammaproteobacteria</taxon>
        <taxon>Pseudomonadales</taxon>
        <taxon>Pseudomonadaceae</taxon>
        <taxon>Pseudomonas</taxon>
    </lineage>
</organism>
<dbReference type="SUPFAM" id="SSF55874">
    <property type="entry name" value="ATPase domain of HSP90 chaperone/DNA topoisomerase II/histidine kinase"/>
    <property type="match status" value="1"/>
</dbReference>
<evidence type="ECO:0000256" key="3">
    <source>
        <dbReference type="ARBA" id="ARBA00012438"/>
    </source>
</evidence>
<dbReference type="PROSITE" id="PS50894">
    <property type="entry name" value="HPT"/>
    <property type="match status" value="1"/>
</dbReference>
<dbReference type="Pfam" id="PF00072">
    <property type="entry name" value="Response_reg"/>
    <property type="match status" value="1"/>
</dbReference>
<dbReference type="CDD" id="cd17546">
    <property type="entry name" value="REC_hyHK_CKI1_RcsC-like"/>
    <property type="match status" value="1"/>
</dbReference>
<name>A0A5C5PRT3_9PSED</name>
<feature type="modified residue" description="Phosphohistidine" evidence="14">
    <location>
        <position position="632"/>
    </location>
</feature>
<dbReference type="FunFam" id="3.30.565.10:FF:000010">
    <property type="entry name" value="Sensor histidine kinase RcsC"/>
    <property type="match status" value="1"/>
</dbReference>
<dbReference type="PROSITE" id="PS50110">
    <property type="entry name" value="RESPONSE_REGULATORY"/>
    <property type="match status" value="1"/>
</dbReference>
<keyword evidence="6" id="KW-0808">Transferase</keyword>
<feature type="domain" description="HPt" evidence="18">
    <location>
        <begin position="593"/>
        <end position="688"/>
    </location>
</feature>
<evidence type="ECO:0000256" key="11">
    <source>
        <dbReference type="ARBA" id="ARBA00022989"/>
    </source>
</evidence>
<feature type="non-terminal residue" evidence="19">
    <location>
        <position position="1"/>
    </location>
</feature>
<dbReference type="RefSeq" id="WP_146427601.1">
    <property type="nucleotide sequence ID" value="NZ_VFIP01000072.1"/>
</dbReference>
<dbReference type="SMART" id="SM00448">
    <property type="entry name" value="REC"/>
    <property type="match status" value="1"/>
</dbReference>
<keyword evidence="11" id="KW-1133">Transmembrane helix</keyword>
<dbReference type="PANTHER" id="PTHR45339">
    <property type="entry name" value="HYBRID SIGNAL TRANSDUCTION HISTIDINE KINASE J"/>
    <property type="match status" value="1"/>
</dbReference>
<dbReference type="InterPro" id="IPR011006">
    <property type="entry name" value="CheY-like_superfamily"/>
</dbReference>
<comment type="subcellular location">
    <subcellularLocation>
        <location evidence="2">Cell membrane</location>
        <topology evidence="2">Multi-pass membrane protein</topology>
    </subcellularLocation>
</comment>
<protein>
    <recommendedName>
        <fullName evidence="3">histidine kinase</fullName>
        <ecNumber evidence="3">2.7.13.3</ecNumber>
    </recommendedName>
</protein>
<reference evidence="19 20" key="1">
    <citation type="submission" date="2019-06" db="EMBL/GenBank/DDBJ databases">
        <title>Pseudomonas bimorpha sp. nov. isolated from bovine raw milk and skim milk concentrate.</title>
        <authorList>
            <person name="Hofmann K."/>
            <person name="Huptas C."/>
            <person name="Doll E."/>
            <person name="Scherer S."/>
            <person name="Wenning M."/>
        </authorList>
    </citation>
    <scope>NUCLEOTIDE SEQUENCE [LARGE SCALE GENOMIC DNA]</scope>
    <source>
        <strain evidence="19 20">DSM 108990</strain>
    </source>
</reference>
<dbReference type="CDD" id="cd16922">
    <property type="entry name" value="HATPase_EvgS-ArcB-TorS-like"/>
    <property type="match status" value="1"/>
</dbReference>
<evidence type="ECO:0000259" key="17">
    <source>
        <dbReference type="PROSITE" id="PS50110"/>
    </source>
</evidence>
<dbReference type="InterPro" id="IPR036890">
    <property type="entry name" value="HATPase_C_sf"/>
</dbReference>
<evidence type="ECO:0000256" key="5">
    <source>
        <dbReference type="ARBA" id="ARBA00022553"/>
    </source>
</evidence>
<dbReference type="Gene3D" id="1.10.287.130">
    <property type="match status" value="1"/>
</dbReference>
<evidence type="ECO:0000256" key="4">
    <source>
        <dbReference type="ARBA" id="ARBA00022475"/>
    </source>
</evidence>
<keyword evidence="4" id="KW-1003">Cell membrane</keyword>
<keyword evidence="12" id="KW-0902">Two-component regulatory system</keyword>
<dbReference type="InterPro" id="IPR001789">
    <property type="entry name" value="Sig_transdc_resp-reg_receiver"/>
</dbReference>
<dbReference type="EMBL" id="VFIP01000072">
    <property type="protein sequence ID" value="TWR80749.1"/>
    <property type="molecule type" value="Genomic_DNA"/>
</dbReference>
<dbReference type="InterPro" id="IPR003594">
    <property type="entry name" value="HATPase_dom"/>
</dbReference>
<dbReference type="SMART" id="SM00387">
    <property type="entry name" value="HATPase_c"/>
    <property type="match status" value="1"/>
</dbReference>
<dbReference type="PROSITE" id="PS50109">
    <property type="entry name" value="HIS_KIN"/>
    <property type="match status" value="1"/>
</dbReference>
<evidence type="ECO:0000256" key="15">
    <source>
        <dbReference type="PROSITE-ProRule" id="PRU00169"/>
    </source>
</evidence>
<dbReference type="InterPro" id="IPR005467">
    <property type="entry name" value="His_kinase_dom"/>
</dbReference>
<sequence>DICNQIPGCVGEFIPLCHLGLLALMAVYFTENRISWVYVQSLGEVQLEVAGRYLQACFAFTRYKGKDVVLCGFNDITRHVDDANLMEQARRSADEASKAKTLFLATMSHEIRTPLYGVLGNIELLELTPLDKRQREYLSTIQRSSSVLFQLISDVLDVSKIESGQMAVEAKDFCPLDVFEDAVRSYAASATNKGLSIFACADATLPALVRGDAVRIRQIINNLLSNAIKFTDSGRVVLRLKVTELEQGQVSLQWQVSDTGVGISEQQLAHLFKPFSQVGGSERAGGAGLGLSICARLSEMMGANLRVVSEPGLGSSFSLQTRLPVVAGSLARSTDIDLQGISVSVRAPLKDLALSLIDWLTGWGARAHVFAAADTGDSKAILLEVAPDPLQPVQWAGERVIATESGPGQAQRTAAGWEVNGFDIRGIANALMLVAHGTAPPLTVRTVEPASHLALRVLVAEDNPINREILKEQLQALGVQVTLAEDGEQAVLCWQQGTFDVIITDVNMPKLDGYQLTRHIRQFDPSIAIIGVTANAMREEGEQCLAAGMSAWLVKPLSLMTLRHTLSVYGSAYVQEAPQPVTVAVPADDLDGWINLSPAMHRLFISTLQEDLEHAGQALIAGNTTTLINHVHRMNGALASVRAVSLAAACNECELALLQEPLSTASIAQLNALLQRLREVVQRMEDRV</sequence>
<feature type="domain" description="Response regulatory" evidence="17">
    <location>
        <begin position="456"/>
        <end position="570"/>
    </location>
</feature>
<keyword evidence="7" id="KW-0812">Transmembrane</keyword>
<dbReference type="GO" id="GO:0005886">
    <property type="term" value="C:plasma membrane"/>
    <property type="evidence" value="ECO:0007669"/>
    <property type="project" value="UniProtKB-SubCell"/>
</dbReference>
<gene>
    <name evidence="19" type="ORF">FJD37_22395</name>
</gene>
<evidence type="ECO:0000256" key="10">
    <source>
        <dbReference type="ARBA" id="ARBA00022840"/>
    </source>
</evidence>
<dbReference type="SUPFAM" id="SSF47226">
    <property type="entry name" value="Histidine-containing phosphotransfer domain, HPT domain"/>
    <property type="match status" value="1"/>
</dbReference>
<dbReference type="Pfam" id="PF00512">
    <property type="entry name" value="HisKA"/>
    <property type="match status" value="1"/>
</dbReference>
<keyword evidence="9" id="KW-0418">Kinase</keyword>
<keyword evidence="10" id="KW-0067">ATP-binding</keyword>
<dbReference type="CDD" id="cd00082">
    <property type="entry name" value="HisKA"/>
    <property type="match status" value="1"/>
</dbReference>